<reference evidence="1" key="2">
    <citation type="submission" date="2020-05" db="UniProtKB">
        <authorList>
            <consortium name="EnsemblMetazoa"/>
        </authorList>
    </citation>
    <scope>IDENTIFICATION</scope>
    <source>
        <strain evidence="1">IAEA</strain>
    </source>
</reference>
<dbReference type="VEuPathDB" id="VectorBase:GPAI011457"/>
<evidence type="ECO:0000313" key="1">
    <source>
        <dbReference type="EnsemblMetazoa" id="GPAI011457-PA"/>
    </source>
</evidence>
<sequence>MAVSIARTGFSMIVDGLTISNTSHTNPIYTQNSTHFLSLKNVVVAMLTMFYSNEFYLKHNLVKVSCGHVVAFSVNSLLKNRQSLQGFPKFAKGSTHMDLKCVVYESFQNE</sequence>
<protein>
    <submittedName>
        <fullName evidence="1">Uncharacterized protein</fullName>
    </submittedName>
</protein>
<dbReference type="SUPFAM" id="SSF82671">
    <property type="entry name" value="SEA domain"/>
    <property type="match status" value="1"/>
</dbReference>
<dbReference type="InterPro" id="IPR036364">
    <property type="entry name" value="SEA_dom_sf"/>
</dbReference>
<organism evidence="1 2">
    <name type="scientific">Glossina pallidipes</name>
    <name type="common">Tsetse fly</name>
    <dbReference type="NCBI Taxonomy" id="7398"/>
    <lineage>
        <taxon>Eukaryota</taxon>
        <taxon>Metazoa</taxon>
        <taxon>Ecdysozoa</taxon>
        <taxon>Arthropoda</taxon>
        <taxon>Hexapoda</taxon>
        <taxon>Insecta</taxon>
        <taxon>Pterygota</taxon>
        <taxon>Neoptera</taxon>
        <taxon>Endopterygota</taxon>
        <taxon>Diptera</taxon>
        <taxon>Brachycera</taxon>
        <taxon>Muscomorpha</taxon>
        <taxon>Hippoboscoidea</taxon>
        <taxon>Glossinidae</taxon>
        <taxon>Glossina</taxon>
    </lineage>
</organism>
<dbReference type="AlphaFoldDB" id="A0A1A9ZDM1"/>
<dbReference type="Proteomes" id="UP000092445">
    <property type="component" value="Unassembled WGS sequence"/>
</dbReference>
<evidence type="ECO:0000313" key="2">
    <source>
        <dbReference type="Proteomes" id="UP000092445"/>
    </source>
</evidence>
<reference evidence="2" key="1">
    <citation type="submission" date="2014-03" db="EMBL/GenBank/DDBJ databases">
        <authorList>
            <person name="Aksoy S."/>
            <person name="Warren W."/>
            <person name="Wilson R.K."/>
        </authorList>
    </citation>
    <scope>NUCLEOTIDE SEQUENCE [LARGE SCALE GENOMIC DNA]</scope>
    <source>
        <strain evidence="2">IAEA</strain>
    </source>
</reference>
<dbReference type="EnsemblMetazoa" id="GPAI011457-RA">
    <property type="protein sequence ID" value="GPAI011457-PA"/>
    <property type="gene ID" value="GPAI011457"/>
</dbReference>
<keyword evidence="2" id="KW-1185">Reference proteome</keyword>
<accession>A0A1A9ZDM1</accession>
<name>A0A1A9ZDM1_GLOPL</name>
<proteinExistence type="predicted"/>